<dbReference type="InterPro" id="IPR001206">
    <property type="entry name" value="Diacylglycerol_kinase_cat_dom"/>
</dbReference>
<dbReference type="InterPro" id="IPR016064">
    <property type="entry name" value="NAD/diacylglycerol_kinase_sf"/>
</dbReference>
<keyword evidence="10" id="KW-0594">Phospholipid biosynthesis</keyword>
<gene>
    <name evidence="13" type="ORF">QQ020_31890</name>
</gene>
<dbReference type="Pfam" id="PF19279">
    <property type="entry name" value="YegS_C"/>
    <property type="match status" value="1"/>
</dbReference>
<evidence type="ECO:0000256" key="3">
    <source>
        <dbReference type="ARBA" id="ARBA00022679"/>
    </source>
</evidence>
<proteinExistence type="predicted"/>
<feature type="domain" description="DAGKc" evidence="12">
    <location>
        <begin position="38"/>
        <end position="176"/>
    </location>
</feature>
<dbReference type="InterPro" id="IPR017438">
    <property type="entry name" value="ATP-NAD_kinase_N"/>
</dbReference>
<dbReference type="PROSITE" id="PS50146">
    <property type="entry name" value="DAGK"/>
    <property type="match status" value="1"/>
</dbReference>
<comment type="cofactor">
    <cofactor evidence="1">
        <name>Mg(2+)</name>
        <dbReference type="ChEBI" id="CHEBI:18420"/>
    </cofactor>
</comment>
<dbReference type="Proteomes" id="UP001172083">
    <property type="component" value="Unassembled WGS sequence"/>
</dbReference>
<evidence type="ECO:0000256" key="5">
    <source>
        <dbReference type="ARBA" id="ARBA00022741"/>
    </source>
</evidence>
<dbReference type="Gene3D" id="3.40.50.10330">
    <property type="entry name" value="Probable inorganic polyphosphate/atp-NAD kinase, domain 1"/>
    <property type="match status" value="1"/>
</dbReference>
<name>A0ABT8LFZ3_9BACT</name>
<keyword evidence="7" id="KW-0067">ATP-binding</keyword>
<dbReference type="PANTHER" id="PTHR12358">
    <property type="entry name" value="SPHINGOSINE KINASE"/>
    <property type="match status" value="1"/>
</dbReference>
<evidence type="ECO:0000256" key="11">
    <source>
        <dbReference type="ARBA" id="ARBA00023264"/>
    </source>
</evidence>
<dbReference type="InterPro" id="IPR045540">
    <property type="entry name" value="YegS/DAGK_C"/>
</dbReference>
<dbReference type="EMBL" id="JAUJEB010000010">
    <property type="protein sequence ID" value="MDN5216715.1"/>
    <property type="molecule type" value="Genomic_DNA"/>
</dbReference>
<dbReference type="SMART" id="SM00046">
    <property type="entry name" value="DAGKc"/>
    <property type="match status" value="1"/>
</dbReference>
<accession>A0ABT8LFZ3</accession>
<dbReference type="Gene3D" id="2.60.200.40">
    <property type="match status" value="1"/>
</dbReference>
<keyword evidence="6 13" id="KW-0418">Kinase</keyword>
<evidence type="ECO:0000256" key="4">
    <source>
        <dbReference type="ARBA" id="ARBA00022723"/>
    </source>
</evidence>
<evidence type="ECO:0000256" key="8">
    <source>
        <dbReference type="ARBA" id="ARBA00022842"/>
    </source>
</evidence>
<keyword evidence="5" id="KW-0547">Nucleotide-binding</keyword>
<keyword evidence="3" id="KW-0808">Transferase</keyword>
<dbReference type="PANTHER" id="PTHR12358:SF106">
    <property type="entry name" value="LIPID KINASE YEGS"/>
    <property type="match status" value="1"/>
</dbReference>
<dbReference type="Pfam" id="PF00781">
    <property type="entry name" value="DAGK_cat"/>
    <property type="match status" value="1"/>
</dbReference>
<evidence type="ECO:0000256" key="7">
    <source>
        <dbReference type="ARBA" id="ARBA00022840"/>
    </source>
</evidence>
<reference evidence="13" key="1">
    <citation type="submission" date="2023-06" db="EMBL/GenBank/DDBJ databases">
        <title>Genomic of Agaribacillus aureum.</title>
        <authorList>
            <person name="Wang G."/>
        </authorList>
    </citation>
    <scope>NUCLEOTIDE SEQUENCE</scope>
    <source>
        <strain evidence="13">BMA12</strain>
    </source>
</reference>
<comment type="caution">
    <text evidence="13">The sequence shown here is derived from an EMBL/GenBank/DDBJ whole genome shotgun (WGS) entry which is preliminary data.</text>
</comment>
<evidence type="ECO:0000256" key="9">
    <source>
        <dbReference type="ARBA" id="ARBA00023098"/>
    </source>
</evidence>
<keyword evidence="4" id="KW-0479">Metal-binding</keyword>
<keyword evidence="11" id="KW-1208">Phospholipid metabolism</keyword>
<dbReference type="SUPFAM" id="SSF111331">
    <property type="entry name" value="NAD kinase/diacylglycerol kinase-like"/>
    <property type="match status" value="1"/>
</dbReference>
<evidence type="ECO:0000256" key="6">
    <source>
        <dbReference type="ARBA" id="ARBA00022777"/>
    </source>
</evidence>
<evidence type="ECO:0000256" key="10">
    <source>
        <dbReference type="ARBA" id="ARBA00023209"/>
    </source>
</evidence>
<keyword evidence="14" id="KW-1185">Reference proteome</keyword>
<evidence type="ECO:0000313" key="14">
    <source>
        <dbReference type="Proteomes" id="UP001172083"/>
    </source>
</evidence>
<dbReference type="InterPro" id="IPR005218">
    <property type="entry name" value="Diacylglycerol/lipid_kinase"/>
</dbReference>
<keyword evidence="2" id="KW-0444">Lipid biosynthesis</keyword>
<keyword evidence="8" id="KW-0460">Magnesium</keyword>
<organism evidence="13 14">
    <name type="scientific">Agaribacillus aureus</name>
    <dbReference type="NCBI Taxonomy" id="3051825"/>
    <lineage>
        <taxon>Bacteria</taxon>
        <taxon>Pseudomonadati</taxon>
        <taxon>Bacteroidota</taxon>
        <taxon>Cytophagia</taxon>
        <taxon>Cytophagales</taxon>
        <taxon>Splendidivirgaceae</taxon>
        <taxon>Agaribacillus</taxon>
    </lineage>
</organism>
<evidence type="ECO:0000259" key="12">
    <source>
        <dbReference type="PROSITE" id="PS50146"/>
    </source>
</evidence>
<evidence type="ECO:0000313" key="13">
    <source>
        <dbReference type="EMBL" id="MDN5216715.1"/>
    </source>
</evidence>
<evidence type="ECO:0000256" key="1">
    <source>
        <dbReference type="ARBA" id="ARBA00001946"/>
    </source>
</evidence>
<keyword evidence="9" id="KW-0443">Lipid metabolism</keyword>
<dbReference type="RefSeq" id="WP_346762053.1">
    <property type="nucleotide sequence ID" value="NZ_JAUJEB010000010.1"/>
</dbReference>
<evidence type="ECO:0000256" key="2">
    <source>
        <dbReference type="ARBA" id="ARBA00022516"/>
    </source>
</evidence>
<dbReference type="NCBIfam" id="TIGR00147">
    <property type="entry name" value="YegS/Rv2252/BmrU family lipid kinase"/>
    <property type="match status" value="1"/>
</dbReference>
<protein>
    <submittedName>
        <fullName evidence="13">Diacylglycerol kinase family lipid kinase</fullName>
    </submittedName>
</protein>
<sequence>MYYYLLVNLSVELLIKNSILAVFNSFTLSDPQYNTKSLKTKAWLVIVNPAAAGGKGKNIWPRIKKELIIQKIEFNFYFSEYAQHTILLAKNAVEKGCRKLLGVGGDGTLNEMVNGIFQNEENVDSRDVTIACIPVGTGNDWTKSHGIGNSYREAIGHVKKNRVVLQDIGKVSMTRGNGDLARYYYLNIAGIGFNASVVKNTKLISAKLFQSKYNYLLALVMSLIGYKVATVAMTTDDMLTDKQIVAFAINIGICRYNGGGMMMVPHARYDDGLLSLTVVKKINRLKIIRNFFRLFDGSFIRKKEVETLNTPKVTISADSPVGVEMDGELAGKSKLITFENLEKKLSVVTGNI</sequence>
<dbReference type="GO" id="GO:0016301">
    <property type="term" value="F:kinase activity"/>
    <property type="evidence" value="ECO:0007669"/>
    <property type="project" value="UniProtKB-KW"/>
</dbReference>
<dbReference type="InterPro" id="IPR050187">
    <property type="entry name" value="Lipid_Phosphate_FormReg"/>
</dbReference>